<dbReference type="GO" id="GO:0015937">
    <property type="term" value="P:coenzyme A biosynthetic process"/>
    <property type="evidence" value="ECO:0007669"/>
    <property type="project" value="UniProtKB-ARBA"/>
</dbReference>
<feature type="domain" description="DNA/pantothenate metabolism flavoprotein C-terminal" evidence="1">
    <location>
        <begin position="1"/>
        <end position="201"/>
    </location>
</feature>
<dbReference type="EMBL" id="AP012338">
    <property type="protein sequence ID" value="BAM02655.1"/>
    <property type="molecule type" value="Genomic_DNA"/>
</dbReference>
<dbReference type="EC" id="6.3.2.5" evidence="2"/>
<dbReference type="AlphaFoldDB" id="I0IBL7"/>
<dbReference type="InterPro" id="IPR035929">
    <property type="entry name" value="CoaB-like_sf"/>
</dbReference>
<evidence type="ECO:0000313" key="2">
    <source>
        <dbReference type="EMBL" id="BAM02655.1"/>
    </source>
</evidence>
<dbReference type="PATRIC" id="fig|1142394.8.peg.507"/>
<dbReference type="GO" id="GO:0004632">
    <property type="term" value="F:phosphopantothenate--cysteine ligase activity"/>
    <property type="evidence" value="ECO:0007669"/>
    <property type="project" value="UniProtKB-EC"/>
</dbReference>
<organism evidence="2 3">
    <name type="scientific">Phycisphaera mikurensis (strain NBRC 102666 / KCTC 22515 / FYK2301M01)</name>
    <dbReference type="NCBI Taxonomy" id="1142394"/>
    <lineage>
        <taxon>Bacteria</taxon>
        <taxon>Pseudomonadati</taxon>
        <taxon>Planctomycetota</taxon>
        <taxon>Phycisphaerae</taxon>
        <taxon>Phycisphaerales</taxon>
        <taxon>Phycisphaeraceae</taxon>
        <taxon>Phycisphaera</taxon>
    </lineage>
</organism>
<dbReference type="RefSeq" id="WP_014435875.1">
    <property type="nucleotide sequence ID" value="NC_017080.1"/>
</dbReference>
<protein>
    <submittedName>
        <fullName evidence="2">Putative phosphopantothenoylcysteine synthetase</fullName>
        <ecNumber evidence="2">6.3.2.5</ecNumber>
    </submittedName>
</protein>
<accession>I0IBL7</accession>
<keyword evidence="2" id="KW-0436">Ligase</keyword>
<reference evidence="2 3" key="1">
    <citation type="submission" date="2012-02" db="EMBL/GenBank/DDBJ databases">
        <title>Complete genome sequence of Phycisphaera mikurensis NBRC 102666.</title>
        <authorList>
            <person name="Ankai A."/>
            <person name="Hosoyama A."/>
            <person name="Terui Y."/>
            <person name="Sekine M."/>
            <person name="Fukai R."/>
            <person name="Kato Y."/>
            <person name="Nakamura S."/>
            <person name="Yamada-Narita S."/>
            <person name="Kawakoshi A."/>
            <person name="Fukunaga Y."/>
            <person name="Yamazaki S."/>
            <person name="Fujita N."/>
        </authorList>
    </citation>
    <scope>NUCLEOTIDE SEQUENCE [LARGE SCALE GENOMIC DNA]</scope>
    <source>
        <strain evidence="3">NBRC 102666 / KCTC 22515 / FYK2301M01</strain>
    </source>
</reference>
<dbReference type="SUPFAM" id="SSF102645">
    <property type="entry name" value="CoaB-like"/>
    <property type="match status" value="1"/>
</dbReference>
<sequence length="216" mass="21822">MLVTAGPTWEPIDAVRVLSNRSTGGMGTAIAAAAADAGHRVTLLLGPPCPAPAARTGLDVHRFGSSLDLEAALAARFPACELLVMAAAVADHRPAAPAAGKLPRAGRLTLDLEAVPDLVAACAARRGPGQRIVSFSLEEAEQLETRAAAKLAAKGVDAAVANPVATLGSAGVDAVLLHAGGHRERPGPMTKAAFAAWLVGRAEALFDAPAEPDRGS</sequence>
<dbReference type="HOGENOM" id="CLU_033319_1_1_0"/>
<proteinExistence type="predicted"/>
<dbReference type="Proteomes" id="UP000007881">
    <property type="component" value="Chromosome"/>
</dbReference>
<evidence type="ECO:0000313" key="3">
    <source>
        <dbReference type="Proteomes" id="UP000007881"/>
    </source>
</evidence>
<name>I0IBL7_PHYMF</name>
<dbReference type="eggNOG" id="COG0452">
    <property type="taxonomic scope" value="Bacteria"/>
</dbReference>
<dbReference type="Pfam" id="PF04127">
    <property type="entry name" value="DFP"/>
    <property type="match status" value="1"/>
</dbReference>
<keyword evidence="3" id="KW-1185">Reference proteome</keyword>
<dbReference type="KEGG" id="phm:PSMK_04960"/>
<dbReference type="Gene3D" id="3.40.50.10300">
    <property type="entry name" value="CoaB-like"/>
    <property type="match status" value="1"/>
</dbReference>
<dbReference type="STRING" id="1142394.PSMK_04960"/>
<dbReference type="InterPro" id="IPR007085">
    <property type="entry name" value="DNA/pantothenate-metab_flavo_C"/>
</dbReference>
<gene>
    <name evidence="2" type="primary">coaB</name>
    <name evidence="2" type="ordered locus">PSMK_04960</name>
</gene>
<evidence type="ECO:0000259" key="1">
    <source>
        <dbReference type="Pfam" id="PF04127"/>
    </source>
</evidence>